<gene>
    <name evidence="1" type="ORF">METZ01_LOCUS306228</name>
</gene>
<dbReference type="AlphaFoldDB" id="A0A382MWQ1"/>
<name>A0A382MWQ1_9ZZZZ</name>
<evidence type="ECO:0000313" key="1">
    <source>
        <dbReference type="EMBL" id="SVC53374.1"/>
    </source>
</evidence>
<accession>A0A382MWQ1</accession>
<dbReference type="SUPFAM" id="SSF109854">
    <property type="entry name" value="DinB/YfiT-like putative metalloenzymes"/>
    <property type="match status" value="1"/>
</dbReference>
<evidence type="ECO:0008006" key="2">
    <source>
        <dbReference type="Google" id="ProtNLM"/>
    </source>
</evidence>
<dbReference type="PANTHER" id="PTHR36922:SF1">
    <property type="entry name" value="DUF1993 DOMAIN-CONTAINING PROTEIN"/>
    <property type="match status" value="1"/>
</dbReference>
<dbReference type="EMBL" id="UINC01096468">
    <property type="protein sequence ID" value="SVC53374.1"/>
    <property type="molecule type" value="Genomic_DNA"/>
</dbReference>
<organism evidence="1">
    <name type="scientific">marine metagenome</name>
    <dbReference type="NCBI Taxonomy" id="408172"/>
    <lineage>
        <taxon>unclassified sequences</taxon>
        <taxon>metagenomes</taxon>
        <taxon>ecological metagenomes</taxon>
    </lineage>
</organism>
<dbReference type="InterPro" id="IPR018531">
    <property type="entry name" value="DUF1993"/>
</dbReference>
<protein>
    <recommendedName>
        <fullName evidence="2">DUF1993 domain-containing protein</fullName>
    </recommendedName>
</protein>
<dbReference type="Pfam" id="PF09351">
    <property type="entry name" value="DUF1993"/>
    <property type="match status" value="1"/>
</dbReference>
<dbReference type="InterPro" id="IPR034660">
    <property type="entry name" value="DinB/YfiT-like"/>
</dbReference>
<dbReference type="PANTHER" id="PTHR36922">
    <property type="entry name" value="BLL2446 PROTEIN"/>
    <property type="match status" value="1"/>
</dbReference>
<reference evidence="1" key="1">
    <citation type="submission" date="2018-05" db="EMBL/GenBank/DDBJ databases">
        <authorList>
            <person name="Lanie J.A."/>
            <person name="Ng W.-L."/>
            <person name="Kazmierczak K.M."/>
            <person name="Andrzejewski T.M."/>
            <person name="Davidsen T.M."/>
            <person name="Wayne K.J."/>
            <person name="Tettelin H."/>
            <person name="Glass J.I."/>
            <person name="Rusch D."/>
            <person name="Podicherti R."/>
            <person name="Tsui H.-C.T."/>
            <person name="Winkler M.E."/>
        </authorList>
    </citation>
    <scope>NUCLEOTIDE SEQUENCE</scope>
</reference>
<dbReference type="Gene3D" id="1.20.120.450">
    <property type="entry name" value="dinb family like domain"/>
    <property type="match status" value="1"/>
</dbReference>
<proteinExistence type="predicted"/>
<sequence length="178" mass="20135">MKKGESIIYKVVVSQFTKMLGNLLAILDETAKYADEKKFDVEDLLQFRLAPDQFNLMRQLQIACDTAKFGAARLTDTEKSAPEHVDSEKTLSEIKARIESVISYLGGFSPEDFADSVEQRITQPRWKGKSLSGQEYLIQHLAPNFYFHITTAYAILRHNGVNIGKKIYLGALPYREAA</sequence>